<geneLocation type="plasmid" evidence="1 2">
    <name>unnamed</name>
</geneLocation>
<protein>
    <submittedName>
        <fullName evidence="1">Uncharacterized protein</fullName>
    </submittedName>
</protein>
<gene>
    <name evidence="1" type="ORF">BBD32_19460</name>
</gene>
<dbReference type="Proteomes" id="UP000190848">
    <property type="component" value="Plasmid unnamed"/>
</dbReference>
<dbReference type="RefSeq" id="WP_078397008.1">
    <property type="nucleotide sequence ID" value="NZ_CP016375.1"/>
</dbReference>
<dbReference type="EMBL" id="CP016375">
    <property type="protein sequence ID" value="AQX03724.1"/>
    <property type="molecule type" value="Genomic_DNA"/>
</dbReference>
<organism evidence="1 2">
    <name type="scientific">Elizabethkingia anophelis</name>
    <dbReference type="NCBI Taxonomy" id="1117645"/>
    <lineage>
        <taxon>Bacteria</taxon>
        <taxon>Pseudomonadati</taxon>
        <taxon>Bacteroidota</taxon>
        <taxon>Flavobacteriia</taxon>
        <taxon>Flavobacteriales</taxon>
        <taxon>Weeksellaceae</taxon>
        <taxon>Elizabethkingia</taxon>
    </lineage>
</organism>
<dbReference type="AlphaFoldDB" id="A0AAU8V8R0"/>
<proteinExistence type="predicted"/>
<reference evidence="1 2" key="1">
    <citation type="submission" date="2016-07" db="EMBL/GenBank/DDBJ databases">
        <title>Revisiting the taxonomy of the Elizabethkingia Genus using Whole-Genome Sequencing, Optical Mapping, and MALDI-TOF, along with proposal of three novel Elizabethkingia species: Elizabethkingia bruuniana sp. nov., Elizabethkingia ursingii sp. nov., and Elizabethkingia occulta sp. nov.</title>
        <authorList>
            <person name="Nicholson A.C."/>
        </authorList>
    </citation>
    <scope>NUCLEOTIDE SEQUENCE [LARGE SCALE GENOMIC DNA]</scope>
    <source>
        <strain evidence="1 2">F3201</strain>
        <plasmid evidence="1 2">unnamed</plasmid>
    </source>
</reference>
<sequence>MKTTTIQVSFDTKALINEIKEKYTLGTHDNTVKTMALFISRNDLNLNQEYFGSHEKAIKNLEIRMEANLKSHTEKLLDYNKSFRNWMGEIEKTYLKPLNIKLGVLDKIADYDINKISEYNLKKDNFDNPLNSHLNKTKDVEEIKQNISYEESAPTVSNELNSEVKLPENLNEINDLKNQNFTYKEALQKIIFNSEIEEVETMLGKQKKIMVNLSLSEWNYINSLI</sequence>
<evidence type="ECO:0000313" key="2">
    <source>
        <dbReference type="Proteomes" id="UP000190848"/>
    </source>
</evidence>
<evidence type="ECO:0000313" key="1">
    <source>
        <dbReference type="EMBL" id="AQX03724.1"/>
    </source>
</evidence>
<accession>A0AAU8V8R0</accession>
<keyword evidence="1" id="KW-0614">Plasmid</keyword>
<name>A0AAU8V8R0_9FLAO</name>